<proteinExistence type="predicted"/>
<gene>
    <name evidence="1" type="ORF">JZM60_12550</name>
</gene>
<accession>A0ABX7Q179</accession>
<dbReference type="Proteomes" id="UP000663651">
    <property type="component" value="Chromosome"/>
</dbReference>
<protein>
    <submittedName>
        <fullName evidence="1">Uncharacterized protein</fullName>
    </submittedName>
</protein>
<reference evidence="1 2" key="1">
    <citation type="submission" date="2021-03" db="EMBL/GenBank/DDBJ databases">
        <title>Geobacter metallireducens gen. nov. sp. nov., a microorganism capable of coupling the complete oxidation of organic compounds to the reduction of iron and other metals.</title>
        <authorList>
            <person name="Li Y."/>
        </authorList>
    </citation>
    <scope>NUCLEOTIDE SEQUENCE [LARGE SCALE GENOMIC DNA]</scope>
    <source>
        <strain evidence="1 2">Jerry-YX</strain>
    </source>
</reference>
<dbReference type="EMBL" id="CP071382">
    <property type="protein sequence ID" value="QSV44972.1"/>
    <property type="molecule type" value="Genomic_DNA"/>
</dbReference>
<organism evidence="1 2">
    <name type="scientific">Geobacter benzoatilyticus</name>
    <dbReference type="NCBI Taxonomy" id="2815309"/>
    <lineage>
        <taxon>Bacteria</taxon>
        <taxon>Pseudomonadati</taxon>
        <taxon>Thermodesulfobacteriota</taxon>
        <taxon>Desulfuromonadia</taxon>
        <taxon>Geobacterales</taxon>
        <taxon>Geobacteraceae</taxon>
        <taxon>Geobacter</taxon>
    </lineage>
</organism>
<dbReference type="RefSeq" id="WP_207162781.1">
    <property type="nucleotide sequence ID" value="NZ_CP071382.1"/>
</dbReference>
<evidence type="ECO:0000313" key="1">
    <source>
        <dbReference type="EMBL" id="QSV44972.1"/>
    </source>
</evidence>
<evidence type="ECO:0000313" key="2">
    <source>
        <dbReference type="Proteomes" id="UP000663651"/>
    </source>
</evidence>
<sequence>MFSIDRHYQTMPIAHLQFFEDSSVVFVNRYIPKFGWYILSIRLKLRIPDESGHHSGGKAATVPTGNRPAFRFDCGHHSGAIRPV</sequence>
<keyword evidence="2" id="KW-1185">Reference proteome</keyword>
<name>A0ABX7Q179_9BACT</name>